<dbReference type="Gene3D" id="3.40.50.300">
    <property type="entry name" value="P-loop containing nucleotide triphosphate hydrolases"/>
    <property type="match status" value="1"/>
</dbReference>
<evidence type="ECO:0000259" key="2">
    <source>
        <dbReference type="Pfam" id="PF25000"/>
    </source>
</evidence>
<dbReference type="AlphaFoldDB" id="A0A1B2HKR5"/>
<dbReference type="PANTHER" id="PTHR46082">
    <property type="entry name" value="ATP/GTP-BINDING PROTEIN-RELATED"/>
    <property type="match status" value="1"/>
</dbReference>
<dbReference type="Gene3D" id="1.25.40.10">
    <property type="entry name" value="Tetratricopeptide repeat domain"/>
    <property type="match status" value="1"/>
</dbReference>
<organism evidence="3 4">
    <name type="scientific">Lentzea guizhouensis</name>
    <dbReference type="NCBI Taxonomy" id="1586287"/>
    <lineage>
        <taxon>Bacteria</taxon>
        <taxon>Bacillati</taxon>
        <taxon>Actinomycetota</taxon>
        <taxon>Actinomycetes</taxon>
        <taxon>Pseudonocardiales</taxon>
        <taxon>Pseudonocardiaceae</taxon>
        <taxon>Lentzea</taxon>
    </lineage>
</organism>
<dbReference type="Pfam" id="PF13374">
    <property type="entry name" value="TPR_10"/>
    <property type="match status" value="1"/>
</dbReference>
<gene>
    <name evidence="3" type="ORF">BBK82_21845</name>
</gene>
<evidence type="ECO:0000259" key="1">
    <source>
        <dbReference type="Pfam" id="PF00931"/>
    </source>
</evidence>
<dbReference type="InterPro" id="IPR011990">
    <property type="entry name" value="TPR-like_helical_dom_sf"/>
</dbReference>
<dbReference type="InterPro" id="IPR056681">
    <property type="entry name" value="DUF7779"/>
</dbReference>
<dbReference type="SUPFAM" id="SSF48452">
    <property type="entry name" value="TPR-like"/>
    <property type="match status" value="2"/>
</dbReference>
<dbReference type="InterPro" id="IPR027417">
    <property type="entry name" value="P-loop_NTPase"/>
</dbReference>
<protein>
    <submittedName>
        <fullName evidence="3">Uncharacterized protein</fullName>
    </submittedName>
</protein>
<dbReference type="GO" id="GO:0043531">
    <property type="term" value="F:ADP binding"/>
    <property type="evidence" value="ECO:0007669"/>
    <property type="project" value="InterPro"/>
</dbReference>
<dbReference type="PANTHER" id="PTHR46082:SF6">
    <property type="entry name" value="AAA+ ATPASE DOMAIN-CONTAINING PROTEIN-RELATED"/>
    <property type="match status" value="1"/>
</dbReference>
<keyword evidence="4" id="KW-1185">Reference proteome</keyword>
<evidence type="ECO:0000313" key="4">
    <source>
        <dbReference type="Proteomes" id="UP000093053"/>
    </source>
</evidence>
<dbReference type="InterPro" id="IPR053137">
    <property type="entry name" value="NLR-like"/>
</dbReference>
<name>A0A1B2HKR5_9PSEU</name>
<dbReference type="STRING" id="1586287.BBK82_21845"/>
<feature type="domain" description="NB-ARC" evidence="1">
    <location>
        <begin position="58"/>
        <end position="187"/>
    </location>
</feature>
<dbReference type="Proteomes" id="UP000093053">
    <property type="component" value="Chromosome"/>
</dbReference>
<dbReference type="Pfam" id="PF25000">
    <property type="entry name" value="DUF7779"/>
    <property type="match status" value="1"/>
</dbReference>
<dbReference type="InterPro" id="IPR002182">
    <property type="entry name" value="NB-ARC"/>
</dbReference>
<evidence type="ECO:0000313" key="3">
    <source>
        <dbReference type="EMBL" id="ANZ38315.1"/>
    </source>
</evidence>
<proteinExistence type="predicted"/>
<dbReference type="KEGG" id="led:BBK82_21845"/>
<feature type="domain" description="DUF7779" evidence="2">
    <location>
        <begin position="275"/>
        <end position="354"/>
    </location>
</feature>
<accession>A0A1B2HKR5</accession>
<reference evidence="3 4" key="1">
    <citation type="submission" date="2016-07" db="EMBL/GenBank/DDBJ databases">
        <title>Complete genome sequence of the Lentzea guizhouensis DHS C013.</title>
        <authorList>
            <person name="Cao C."/>
        </authorList>
    </citation>
    <scope>NUCLEOTIDE SEQUENCE [LARGE SCALE GENOMIC DNA]</scope>
    <source>
        <strain evidence="3 4">DHS C013</strain>
    </source>
</reference>
<dbReference type="Pfam" id="PF00931">
    <property type="entry name" value="NB-ARC"/>
    <property type="match status" value="1"/>
</dbReference>
<dbReference type="EMBL" id="CP016793">
    <property type="protein sequence ID" value="ANZ38315.1"/>
    <property type="molecule type" value="Genomic_DNA"/>
</dbReference>
<sequence>MSGTVHVPVVQVGGDVHGGIHFHAAPEISWPVRVGVVPREADCYQSRPADAALSCGLTVLVGTGGVGKTQTAARHARGAGHDVVVWVTATTTQTVLAGYAEAAARLLLAEPGTGVTTAATRFLSWLQTAERTWLIVLDDVVDPAAMRGLWPSGSGQTLVTTRRRDSSILRADANVVDVTIFSAEQSESYLAAKLAAHPRLHAGAATLAAAVHHLPLALAQAVAYLVDRGLTCHQYVDRFQHQRLTALAPEPSGLPDDHRATVAVTWSLSIGLATSLAPLAKPMLQLASLLDPHGVPTAVLTNETILRGADGDDAADTVRCLHRLGLVELSTDGRMVTMHPLVQRVTREDMTAAELAGLAHPAAFALAALWETDPLDPALVPSLRANTSALMAAALHHLVGPGCHAVLFACGENLRRAGLLADARQHYEQVLRLAHPLLGGEHEEVLFIRISLANIRGDLGDIGGAVEEFSRLRDDCHRALGADHHLSLGARGNLANRQLEAGDVSGALAAFAELLADQTRLLGPYAEQTLTVRNNLAHARSAAGDTTGAIVELERLLDDLRRVYGPFHPTTLLSRANLASNRADAGDVAGAVVEFEGLAQEYERLLGTDHKDTLTARINLAAHRAKSGEFHRAITELEQLVHDCTNALGAGHPRTVLAWGLLEEGRQAVRHLSDTDHGQT</sequence>
<dbReference type="SUPFAM" id="SSF52540">
    <property type="entry name" value="P-loop containing nucleoside triphosphate hydrolases"/>
    <property type="match status" value="1"/>
</dbReference>